<evidence type="ECO:0000313" key="14">
    <source>
        <dbReference type="EMBL" id="SDJ19889.1"/>
    </source>
</evidence>
<reference evidence="11 19" key="3">
    <citation type="submission" date="2018-04" db="EMBL/GenBank/DDBJ databases">
        <title>Subsurface microbial communities from deep shales in Ohio and West Virginia, USA.</title>
        <authorList>
            <person name="Wrighton K."/>
        </authorList>
    </citation>
    <scope>NUCLEOTIDE SEQUENCE [LARGE SCALE GENOMIC DNA]</scope>
    <source>
        <strain evidence="11 19">MSL28</strain>
    </source>
</reference>
<dbReference type="GO" id="GO:0071269">
    <property type="term" value="P:L-homocysteine biosynthetic process"/>
    <property type="evidence" value="ECO:0007669"/>
    <property type="project" value="TreeGrafter"/>
</dbReference>
<evidence type="ECO:0000256" key="8">
    <source>
        <dbReference type="ARBA" id="ARBA00052699"/>
    </source>
</evidence>
<dbReference type="Gene3D" id="3.40.640.10">
    <property type="entry name" value="Type I PLP-dependent aspartate aminotransferase-like (Major domain)"/>
    <property type="match status" value="1"/>
</dbReference>
<evidence type="ECO:0000313" key="20">
    <source>
        <dbReference type="Proteomes" id="UP000324896"/>
    </source>
</evidence>
<evidence type="ECO:0000313" key="13">
    <source>
        <dbReference type="EMBL" id="SDF18646.1"/>
    </source>
</evidence>
<evidence type="ECO:0000256" key="1">
    <source>
        <dbReference type="ARBA" id="ARBA00001933"/>
    </source>
</evidence>
<proteinExistence type="inferred from homology"/>
<dbReference type="InterPro" id="IPR000277">
    <property type="entry name" value="Cys/Met-Metab_PyrdxlP-dep_enz"/>
</dbReference>
<evidence type="ECO:0000313" key="12">
    <source>
        <dbReference type="EMBL" id="SDC66054.1"/>
    </source>
</evidence>
<evidence type="ECO:0000313" key="17">
    <source>
        <dbReference type="Proteomes" id="UP000198945"/>
    </source>
</evidence>
<dbReference type="InterPro" id="IPR015424">
    <property type="entry name" value="PyrdxlP-dep_Trfase"/>
</dbReference>
<dbReference type="GO" id="GO:0030170">
    <property type="term" value="F:pyridoxal phosphate binding"/>
    <property type="evidence" value="ECO:0007669"/>
    <property type="project" value="InterPro"/>
</dbReference>
<keyword evidence="3" id="KW-0808">Transferase</keyword>
<comment type="catalytic activity">
    <reaction evidence="8">
        <text>L-methionine + H2O = methanethiol + 2-oxobutanoate + NH4(+)</text>
        <dbReference type="Rhea" id="RHEA:23800"/>
        <dbReference type="ChEBI" id="CHEBI:15377"/>
        <dbReference type="ChEBI" id="CHEBI:16007"/>
        <dbReference type="ChEBI" id="CHEBI:16763"/>
        <dbReference type="ChEBI" id="CHEBI:28938"/>
        <dbReference type="ChEBI" id="CHEBI:57844"/>
        <dbReference type="EC" id="4.4.1.11"/>
    </reaction>
    <physiologicalReaction direction="left-to-right" evidence="8">
        <dbReference type="Rhea" id="RHEA:23801"/>
    </physiologicalReaction>
</comment>
<evidence type="ECO:0000256" key="10">
    <source>
        <dbReference type="RuleBase" id="RU362118"/>
    </source>
</evidence>
<evidence type="ECO:0000313" key="16">
    <source>
        <dbReference type="Proteomes" id="UP000198612"/>
    </source>
</evidence>
<keyword evidence="4 9" id="KW-0663">Pyridoxal phosphate</keyword>
<dbReference type="PANTHER" id="PTHR43797">
    <property type="entry name" value="HOMOCYSTEINE/CYSTEINE SYNTHASE"/>
    <property type="match status" value="1"/>
</dbReference>
<evidence type="ECO:0000256" key="6">
    <source>
        <dbReference type="ARBA" id="ARBA00047199"/>
    </source>
</evidence>
<evidence type="ECO:0000313" key="11">
    <source>
        <dbReference type="EMBL" id="PXV62443.1"/>
    </source>
</evidence>
<dbReference type="Proteomes" id="UP000324896">
    <property type="component" value="Unassembled WGS sequence"/>
</dbReference>
<dbReference type="RefSeq" id="WP_073159750.1">
    <property type="nucleotide sequence ID" value="NZ_FMYT01000011.1"/>
</dbReference>
<dbReference type="PIRSF" id="PIRSF001434">
    <property type="entry name" value="CGS"/>
    <property type="match status" value="1"/>
</dbReference>
<reference evidence="14 17" key="1">
    <citation type="submission" date="2016-10" db="EMBL/GenBank/DDBJ databases">
        <authorList>
            <person name="de Groot N.N."/>
        </authorList>
    </citation>
    <scope>NUCLEOTIDE SEQUENCE [LARGE SCALE GENOMIC DNA]</scope>
    <source>
        <strain evidence="14 17">WG7</strain>
    </source>
</reference>
<dbReference type="Proteomes" id="UP000198612">
    <property type="component" value="Unassembled WGS sequence"/>
</dbReference>
<evidence type="ECO:0000256" key="9">
    <source>
        <dbReference type="PIRSR" id="PIRSR001434-2"/>
    </source>
</evidence>
<dbReference type="GO" id="GO:0019346">
    <property type="term" value="P:transsulfuration"/>
    <property type="evidence" value="ECO:0007669"/>
    <property type="project" value="InterPro"/>
</dbReference>
<dbReference type="GO" id="GO:0018826">
    <property type="term" value="F:methionine gamma-lyase activity"/>
    <property type="evidence" value="ECO:0007669"/>
    <property type="project" value="UniProtKB-EC"/>
</dbReference>
<feature type="modified residue" description="N6-(pyridoxal phosphate)lysine" evidence="9">
    <location>
        <position position="206"/>
    </location>
</feature>
<dbReference type="AlphaFoldDB" id="A0A1G6NF53"/>
<dbReference type="EMBL" id="FOHG01000008">
    <property type="protein sequence ID" value="SES85302.1"/>
    <property type="molecule type" value="Genomic_DNA"/>
</dbReference>
<evidence type="ECO:0000313" key="15">
    <source>
        <dbReference type="EMBL" id="SES85302.1"/>
    </source>
</evidence>
<dbReference type="EC" id="4.4.1.2" evidence="5"/>
<gene>
    <name evidence="11" type="ORF">C8C78_13312</name>
    <name evidence="12" type="ORF">SAMN04488597_11147</name>
    <name evidence="13" type="ORF">SAMN04488598_10795</name>
    <name evidence="15" type="ORF">SAMN04515652_10895</name>
    <name evidence="14" type="ORF">SAMN04515654_1344</name>
</gene>
<dbReference type="PANTHER" id="PTHR43797:SF2">
    <property type="entry name" value="HOMOCYSTEINE_CYSTEINE SYNTHASE"/>
    <property type="match status" value="1"/>
</dbReference>
<evidence type="ECO:0000256" key="4">
    <source>
        <dbReference type="ARBA" id="ARBA00022898"/>
    </source>
</evidence>
<dbReference type="Proteomes" id="UP000247389">
    <property type="component" value="Unassembled WGS sequence"/>
</dbReference>
<dbReference type="CDD" id="cd00614">
    <property type="entry name" value="CGS_like"/>
    <property type="match status" value="1"/>
</dbReference>
<dbReference type="EMBL" id="FNEH01000034">
    <property type="protein sequence ID" value="SDJ19889.1"/>
    <property type="molecule type" value="Genomic_DNA"/>
</dbReference>
<dbReference type="OrthoDB" id="9780685at2"/>
<dbReference type="EMBL" id="QICM01000033">
    <property type="protein sequence ID" value="PXV62443.1"/>
    <property type="molecule type" value="Genomic_DNA"/>
</dbReference>
<dbReference type="GO" id="GO:0005737">
    <property type="term" value="C:cytoplasm"/>
    <property type="evidence" value="ECO:0007669"/>
    <property type="project" value="TreeGrafter"/>
</dbReference>
<dbReference type="Proteomes" id="UP000198945">
    <property type="component" value="Unassembled WGS sequence"/>
</dbReference>
<evidence type="ECO:0000256" key="2">
    <source>
        <dbReference type="ARBA" id="ARBA00009077"/>
    </source>
</evidence>
<dbReference type="Gene3D" id="3.90.1150.10">
    <property type="entry name" value="Aspartate Aminotransferase, domain 1"/>
    <property type="match status" value="1"/>
</dbReference>
<dbReference type="EMBL" id="FMYT01000011">
    <property type="protein sequence ID" value="SDC66054.1"/>
    <property type="molecule type" value="Genomic_DNA"/>
</dbReference>
<sequence length="412" mass="45820">MSRDYQFETKVLLNKNKDEKGAVSPPIYQTNAFEYETAEELEKVFKGRAQGYNYTRVGNPTNNQFEEKMKELENGIGALGTASGMAAIATAVLGLVEAGDEIIAGNSLFGGTYNFFKKDLKQWGVKCSFVETTELEEYRQAITPKTKLIYLETVGNPKLDIPDIKKLAELAHKHNLPLILDNTLMTPYLFQAKDYGVDIVVHSTSKFINGSSNSIGGVIIDTGNFNWAETDNPLLAEYLKFGPFAYLAKLRQDIFRNLGPVASPFNSFLNNLGVETLPLRMEKHCSNALELANFLQSAVGVERVNYPGLKSSPYHELAAEQFDNHFGGLLTFEVENKEQAFKLINKLELARNLSNLGDLRTLVVHPESTIYHSLSKDEQQQLGVNPALIRVSVGIENPDDIILDFKEALAAL</sequence>
<reference evidence="16 18" key="2">
    <citation type="submission" date="2016-10" db="EMBL/GenBank/DDBJ databases">
        <authorList>
            <person name="Varghese N."/>
            <person name="Submissions S."/>
        </authorList>
    </citation>
    <scope>NUCLEOTIDE SEQUENCE [LARGE SCALE GENOMIC DNA]</scope>
    <source>
        <strain evidence="12 20">WG10</strain>
        <strain evidence="13 18">WG2</strain>
        <strain evidence="15 16">WG5</strain>
    </source>
</reference>
<keyword evidence="18" id="KW-1185">Reference proteome</keyword>
<organism evidence="12 20">
    <name type="scientific">Halanaerobium congolense</name>
    <dbReference type="NCBI Taxonomy" id="54121"/>
    <lineage>
        <taxon>Bacteria</taxon>
        <taxon>Bacillati</taxon>
        <taxon>Bacillota</taxon>
        <taxon>Clostridia</taxon>
        <taxon>Halanaerobiales</taxon>
        <taxon>Halanaerobiaceae</taxon>
        <taxon>Halanaerobium</taxon>
    </lineage>
</organism>
<dbReference type="GO" id="GO:0004124">
    <property type="term" value="F:cysteine synthase activity"/>
    <property type="evidence" value="ECO:0007669"/>
    <property type="project" value="TreeGrafter"/>
</dbReference>
<dbReference type="SUPFAM" id="SSF53383">
    <property type="entry name" value="PLP-dependent transferases"/>
    <property type="match status" value="1"/>
</dbReference>
<dbReference type="GO" id="GO:0047982">
    <property type="term" value="F:homocysteine desulfhydrase activity"/>
    <property type="evidence" value="ECO:0007669"/>
    <property type="project" value="UniProtKB-EC"/>
</dbReference>
<dbReference type="Proteomes" id="UP000199519">
    <property type="component" value="Unassembled WGS sequence"/>
</dbReference>
<dbReference type="Pfam" id="PF01053">
    <property type="entry name" value="Cys_Met_Meta_PP"/>
    <property type="match status" value="1"/>
</dbReference>
<comment type="similarity">
    <text evidence="2 10">Belongs to the trans-sulfuration enzymes family.</text>
</comment>
<dbReference type="EMBL" id="FNBJ01000007">
    <property type="protein sequence ID" value="SDF18646.1"/>
    <property type="molecule type" value="Genomic_DNA"/>
</dbReference>
<dbReference type="STRING" id="54121.SAMN04515653_1354"/>
<dbReference type="GO" id="GO:0006535">
    <property type="term" value="P:cysteine biosynthetic process from serine"/>
    <property type="evidence" value="ECO:0007669"/>
    <property type="project" value="TreeGrafter"/>
</dbReference>
<evidence type="ECO:0000256" key="7">
    <source>
        <dbReference type="ARBA" id="ARBA00048780"/>
    </source>
</evidence>
<evidence type="ECO:0000313" key="19">
    <source>
        <dbReference type="Proteomes" id="UP000247389"/>
    </source>
</evidence>
<accession>A0A1G6NF53</accession>
<comment type="cofactor">
    <cofactor evidence="1 10">
        <name>pyridoxal 5'-phosphate</name>
        <dbReference type="ChEBI" id="CHEBI:597326"/>
    </cofactor>
</comment>
<dbReference type="GO" id="GO:0003961">
    <property type="term" value="F:O-acetylhomoserine aminocarboxypropyltransferase activity"/>
    <property type="evidence" value="ECO:0007669"/>
    <property type="project" value="TreeGrafter"/>
</dbReference>
<dbReference type="InterPro" id="IPR006235">
    <property type="entry name" value="OAc-hSer/O-AcSer_sulfhydrylase"/>
</dbReference>
<protein>
    <recommendedName>
        <fullName evidence="5">homocysteine desulfhydrase</fullName>
        <ecNumber evidence="5">4.4.1.2</ecNumber>
    </recommendedName>
    <alternativeName>
        <fullName evidence="6">Homocysteine desulfhydrase</fullName>
    </alternativeName>
</protein>
<keyword evidence="12" id="KW-0456">Lyase</keyword>
<evidence type="ECO:0000313" key="18">
    <source>
        <dbReference type="Proteomes" id="UP000199519"/>
    </source>
</evidence>
<dbReference type="FunFam" id="3.40.640.10:FF:000046">
    <property type="entry name" value="Cystathionine gamma-lyase"/>
    <property type="match status" value="1"/>
</dbReference>
<comment type="catalytic activity">
    <reaction evidence="7">
        <text>L-homocysteine + H2O = 2-oxobutanoate + hydrogen sulfide + NH4(+) + H(+)</text>
        <dbReference type="Rhea" id="RHEA:14501"/>
        <dbReference type="ChEBI" id="CHEBI:15377"/>
        <dbReference type="ChEBI" id="CHEBI:15378"/>
        <dbReference type="ChEBI" id="CHEBI:16763"/>
        <dbReference type="ChEBI" id="CHEBI:28938"/>
        <dbReference type="ChEBI" id="CHEBI:29919"/>
        <dbReference type="ChEBI" id="CHEBI:58199"/>
        <dbReference type="EC" id="4.4.1.2"/>
    </reaction>
    <physiologicalReaction direction="left-to-right" evidence="7">
        <dbReference type="Rhea" id="RHEA:14502"/>
    </physiologicalReaction>
</comment>
<name>A0A1G6NF53_9FIRM</name>
<evidence type="ECO:0000256" key="5">
    <source>
        <dbReference type="ARBA" id="ARBA00047175"/>
    </source>
</evidence>
<evidence type="ECO:0000256" key="3">
    <source>
        <dbReference type="ARBA" id="ARBA00022679"/>
    </source>
</evidence>
<dbReference type="InterPro" id="IPR015421">
    <property type="entry name" value="PyrdxlP-dep_Trfase_major"/>
</dbReference>
<dbReference type="InterPro" id="IPR015422">
    <property type="entry name" value="PyrdxlP-dep_Trfase_small"/>
</dbReference>